<gene>
    <name evidence="1" type="ORF">E1757_24955</name>
</gene>
<proteinExistence type="predicted"/>
<sequence>MKIEWFLFEHSYLLGIEFNPIGCSLTLIIDAKITFEHPQSTEMSNTEENYEKIAILFEGVQYLRMINSLQLLSNPNEDFGSIEQLKLKSPDSISQGLSISENENRRVLSLELSKANVATVFSISKNLSFINFVSEMISFELGFERYSIVVSE</sequence>
<dbReference type="RefSeq" id="WP_133233284.1">
    <property type="nucleotide sequence ID" value="NZ_SMRT01000014.1"/>
</dbReference>
<dbReference type="AlphaFoldDB" id="A0A4R5KGJ0"/>
<accession>A0A4R5KGJ0</accession>
<evidence type="ECO:0000313" key="2">
    <source>
        <dbReference type="Proteomes" id="UP000295636"/>
    </source>
</evidence>
<keyword evidence="2" id="KW-1185">Reference proteome</keyword>
<comment type="caution">
    <text evidence="1">The sequence shown here is derived from an EMBL/GenBank/DDBJ whole genome shotgun (WGS) entry which is preliminary data.</text>
</comment>
<protein>
    <submittedName>
        <fullName evidence="1">Uncharacterized protein</fullName>
    </submittedName>
</protein>
<reference evidence="1 2" key="1">
    <citation type="submission" date="2019-03" db="EMBL/GenBank/DDBJ databases">
        <title>This is whole genome sequence of Paenibacillus sp MS74 strain.</title>
        <authorList>
            <person name="Trinh H.N."/>
        </authorList>
    </citation>
    <scope>NUCLEOTIDE SEQUENCE [LARGE SCALE GENOMIC DNA]</scope>
    <source>
        <strain evidence="1 2">MS74</strain>
    </source>
</reference>
<name>A0A4R5KGJ0_9BACL</name>
<dbReference type="Proteomes" id="UP000295636">
    <property type="component" value="Unassembled WGS sequence"/>
</dbReference>
<organism evidence="1 2">
    <name type="scientific">Paenibacillus piri</name>
    <dbReference type="NCBI Taxonomy" id="2547395"/>
    <lineage>
        <taxon>Bacteria</taxon>
        <taxon>Bacillati</taxon>
        <taxon>Bacillota</taxon>
        <taxon>Bacilli</taxon>
        <taxon>Bacillales</taxon>
        <taxon>Paenibacillaceae</taxon>
        <taxon>Paenibacillus</taxon>
    </lineage>
</organism>
<dbReference type="OrthoDB" id="2868949at2"/>
<evidence type="ECO:0000313" key="1">
    <source>
        <dbReference type="EMBL" id="TDF94142.1"/>
    </source>
</evidence>
<dbReference type="EMBL" id="SMRT01000014">
    <property type="protein sequence ID" value="TDF94142.1"/>
    <property type="molecule type" value="Genomic_DNA"/>
</dbReference>